<evidence type="ECO:0000313" key="1">
    <source>
        <dbReference type="EMBL" id="MCG2461376.1"/>
    </source>
</evidence>
<dbReference type="Proteomes" id="UP001200642">
    <property type="component" value="Unassembled WGS sequence"/>
</dbReference>
<protein>
    <submittedName>
        <fullName evidence="1">Uncharacterized protein</fullName>
    </submittedName>
</protein>
<name>A0AAE3EXG0_9FLAO</name>
<comment type="caution">
    <text evidence="1">The sequence shown here is derived from an EMBL/GenBank/DDBJ whole genome shotgun (WGS) entry which is preliminary data.</text>
</comment>
<evidence type="ECO:0000313" key="2">
    <source>
        <dbReference type="Proteomes" id="UP001200642"/>
    </source>
</evidence>
<accession>A0AAE3EXG0</accession>
<sequence>MSFLSFCQDKHTTPGWYKPGLSLKFVSKMYRSDRNFLPGQLSGGTKPDGFPPAPERAGCGRMKPFFNDIALVAVLKNDKIKS</sequence>
<dbReference type="AlphaFoldDB" id="A0AAE3EXG0"/>
<gene>
    <name evidence="1" type="ORF">K8352_11500</name>
</gene>
<keyword evidence="2" id="KW-1185">Reference proteome</keyword>
<organism evidence="1 2">
    <name type="scientific">Cerina litoralis</name>
    <dbReference type="NCBI Taxonomy" id="2874477"/>
    <lineage>
        <taxon>Bacteria</taxon>
        <taxon>Pseudomonadati</taxon>
        <taxon>Bacteroidota</taxon>
        <taxon>Flavobacteriia</taxon>
        <taxon>Flavobacteriales</taxon>
        <taxon>Flavobacteriaceae</taxon>
        <taxon>Cerina</taxon>
    </lineage>
</organism>
<proteinExistence type="predicted"/>
<dbReference type="EMBL" id="JAIRBC010000015">
    <property type="protein sequence ID" value="MCG2461376.1"/>
    <property type="molecule type" value="Genomic_DNA"/>
</dbReference>
<reference evidence="1" key="1">
    <citation type="submission" date="2023-02" db="EMBL/GenBank/DDBJ databases">
        <title>Genome of Flavobacteriaceae gen. nov. sp. strain F89.</title>
        <authorList>
            <person name="Wang Y."/>
        </authorList>
    </citation>
    <scope>NUCLEOTIDE SEQUENCE</scope>
    <source>
        <strain evidence="1">F89</strain>
    </source>
</reference>